<keyword evidence="4 10" id="KW-0812">Transmembrane</keyword>
<evidence type="ECO:0000256" key="6">
    <source>
        <dbReference type="ARBA" id="ARBA00022989"/>
    </source>
</evidence>
<evidence type="ECO:0000256" key="7">
    <source>
        <dbReference type="ARBA" id="ARBA00023065"/>
    </source>
</evidence>
<dbReference type="Proteomes" id="UP001497382">
    <property type="component" value="Unassembled WGS sequence"/>
</dbReference>
<evidence type="ECO:0000259" key="11">
    <source>
        <dbReference type="Pfam" id="PF01769"/>
    </source>
</evidence>
<feature type="compositionally biased region" description="Polar residues" evidence="9">
    <location>
        <begin position="102"/>
        <end position="111"/>
    </location>
</feature>
<evidence type="ECO:0000256" key="1">
    <source>
        <dbReference type="ARBA" id="ARBA00004141"/>
    </source>
</evidence>
<keyword evidence="13" id="KW-1185">Reference proteome</keyword>
<dbReference type="PANTHER" id="PTHR16228">
    <property type="entry name" value="DIVALENT CATION TRANSPORTER SOLUTE CARRIER FAMILY 41"/>
    <property type="match status" value="1"/>
</dbReference>
<evidence type="ECO:0000313" key="13">
    <source>
        <dbReference type="Proteomes" id="UP001497382"/>
    </source>
</evidence>
<feature type="transmembrane region" description="Helical" evidence="10">
    <location>
        <begin position="512"/>
        <end position="530"/>
    </location>
</feature>
<evidence type="ECO:0000256" key="9">
    <source>
        <dbReference type="SAM" id="MobiDB-lite"/>
    </source>
</evidence>
<protein>
    <recommendedName>
        <fullName evidence="11">SLC41A/MgtE integral membrane domain-containing protein</fullName>
    </recommendedName>
</protein>
<accession>A0AAV1ZBC5</accession>
<feature type="transmembrane region" description="Helical" evidence="10">
    <location>
        <begin position="388"/>
        <end position="408"/>
    </location>
</feature>
<dbReference type="AlphaFoldDB" id="A0AAV1ZBC5"/>
<comment type="caution">
    <text evidence="12">The sequence shown here is derived from an EMBL/GenBank/DDBJ whole genome shotgun (WGS) entry which is preliminary data.</text>
</comment>
<feature type="transmembrane region" description="Helical" evidence="10">
    <location>
        <begin position="254"/>
        <end position="274"/>
    </location>
</feature>
<feature type="transmembrane region" description="Helical" evidence="10">
    <location>
        <begin position="481"/>
        <end position="500"/>
    </location>
</feature>
<gene>
    <name evidence="12" type="ORF">LARSCL_LOCUS3761</name>
</gene>
<evidence type="ECO:0000313" key="12">
    <source>
        <dbReference type="EMBL" id="CAL1267592.1"/>
    </source>
</evidence>
<dbReference type="InterPro" id="IPR045349">
    <property type="entry name" value="SLC41A1-3"/>
</dbReference>
<dbReference type="PANTHER" id="PTHR16228:SF7">
    <property type="entry name" value="SLC41A_MGTE INTEGRAL MEMBRANE DOMAIN-CONTAINING PROTEIN"/>
    <property type="match status" value="1"/>
</dbReference>
<dbReference type="InterPro" id="IPR036739">
    <property type="entry name" value="SLC41_membr_dom_sf"/>
</dbReference>
<dbReference type="Gene3D" id="1.10.357.20">
    <property type="entry name" value="SLC41 divalent cation transporters, integral membrane domain"/>
    <property type="match status" value="2"/>
</dbReference>
<proteinExistence type="inferred from homology"/>
<keyword evidence="7" id="KW-0406">Ion transport</keyword>
<evidence type="ECO:0000256" key="4">
    <source>
        <dbReference type="ARBA" id="ARBA00022692"/>
    </source>
</evidence>
<dbReference type="EMBL" id="CAXIEN010000029">
    <property type="protein sequence ID" value="CAL1267592.1"/>
    <property type="molecule type" value="Genomic_DNA"/>
</dbReference>
<name>A0AAV1ZBC5_9ARAC</name>
<keyword evidence="8 10" id="KW-0472">Membrane</keyword>
<feature type="region of interest" description="Disordered" evidence="9">
    <location>
        <begin position="102"/>
        <end position="122"/>
    </location>
</feature>
<evidence type="ECO:0000256" key="5">
    <source>
        <dbReference type="ARBA" id="ARBA00022842"/>
    </source>
</evidence>
<evidence type="ECO:0000256" key="2">
    <source>
        <dbReference type="ARBA" id="ARBA00009749"/>
    </source>
</evidence>
<comment type="similarity">
    <text evidence="2">Belongs to the SLC41A transporter family.</text>
</comment>
<feature type="transmembrane region" description="Helical" evidence="10">
    <location>
        <begin position="551"/>
        <end position="572"/>
    </location>
</feature>
<sequence length="575" mass="61731">MARLLGIRRLEPVVDLNPSESTANLTSYNQDQDYFQNPTFEDDYETAGVERRPSSPTVSISLENPVDGTTTNNNNNNINNQNQTKKSLVPTDSGIIICGPKSSTDDSSSVGGKSLDSGVGEAGARGSIASIGSIKSLHSVSGWSRSRLSRSSLRSIKGVQEPYQQETLLAICVQIFIPFLIAGMGTCGAGIVLDYAEGWTVFKKVTELFILVPTLLGLKGNLEMTLASRVSTQANLGNLDSLKQKWQMSWGNMALIQCQATVMGFLAAAFATSMSIAKSGFNLNNALLLCASSLFTATTASLVLGSITLAVVIFSHKFNINPDNVATPIAASLGDVTTLGILAAISSYLYQMKENYVPASIIIGIFVLLIPVWIYLSYINPFVRQVLYSGWVPVITALIITSAGGSILQSSVSKFKGFAIFQPVINGVAGNLVAVQASRISTYFHQMSEKPGARPPDGSSICVSPFYAFFGKCVHARTARILMIMVIPGHLLFGYAITLIKGGDTVLTPTFLPIYLTSAFIQIALLLYIAQCMIQILWRLKIDPDNSAIPLLTALGDLSGMTCLTIAFYIHLAVV</sequence>
<dbReference type="Pfam" id="PF01769">
    <property type="entry name" value="MgtE"/>
    <property type="match status" value="2"/>
</dbReference>
<keyword evidence="5" id="KW-0460">Magnesium</keyword>
<organism evidence="12 13">
    <name type="scientific">Larinioides sclopetarius</name>
    <dbReference type="NCBI Taxonomy" id="280406"/>
    <lineage>
        <taxon>Eukaryota</taxon>
        <taxon>Metazoa</taxon>
        <taxon>Ecdysozoa</taxon>
        <taxon>Arthropoda</taxon>
        <taxon>Chelicerata</taxon>
        <taxon>Arachnida</taxon>
        <taxon>Araneae</taxon>
        <taxon>Araneomorphae</taxon>
        <taxon>Entelegynae</taxon>
        <taxon>Araneoidea</taxon>
        <taxon>Araneidae</taxon>
        <taxon>Larinioides</taxon>
    </lineage>
</organism>
<evidence type="ECO:0000256" key="10">
    <source>
        <dbReference type="SAM" id="Phobius"/>
    </source>
</evidence>
<feature type="transmembrane region" description="Helical" evidence="10">
    <location>
        <begin position="286"/>
        <end position="314"/>
    </location>
</feature>
<feature type="domain" description="SLC41A/MgtE integral membrane" evidence="11">
    <location>
        <begin position="212"/>
        <end position="345"/>
    </location>
</feature>
<feature type="compositionally biased region" description="Low complexity" evidence="9">
    <location>
        <begin position="69"/>
        <end position="84"/>
    </location>
</feature>
<keyword evidence="6 10" id="KW-1133">Transmembrane helix</keyword>
<feature type="transmembrane region" description="Helical" evidence="10">
    <location>
        <begin position="356"/>
        <end position="376"/>
    </location>
</feature>
<feature type="domain" description="SLC41A/MgtE integral membrane" evidence="11">
    <location>
        <begin position="422"/>
        <end position="565"/>
    </location>
</feature>
<comment type="subcellular location">
    <subcellularLocation>
        <location evidence="1">Membrane</location>
        <topology evidence="1">Multi-pass membrane protein</topology>
    </subcellularLocation>
</comment>
<feature type="transmembrane region" description="Helical" evidence="10">
    <location>
        <begin position="167"/>
        <end position="193"/>
    </location>
</feature>
<keyword evidence="3" id="KW-0813">Transport</keyword>
<evidence type="ECO:0000256" key="3">
    <source>
        <dbReference type="ARBA" id="ARBA00022448"/>
    </source>
</evidence>
<dbReference type="GO" id="GO:0005886">
    <property type="term" value="C:plasma membrane"/>
    <property type="evidence" value="ECO:0007669"/>
    <property type="project" value="TreeGrafter"/>
</dbReference>
<evidence type="ECO:0000256" key="8">
    <source>
        <dbReference type="ARBA" id="ARBA00023136"/>
    </source>
</evidence>
<feature type="transmembrane region" description="Helical" evidence="10">
    <location>
        <begin position="326"/>
        <end position="349"/>
    </location>
</feature>
<dbReference type="GO" id="GO:0008324">
    <property type="term" value="F:monoatomic cation transmembrane transporter activity"/>
    <property type="evidence" value="ECO:0007669"/>
    <property type="project" value="InterPro"/>
</dbReference>
<reference evidence="12 13" key="1">
    <citation type="submission" date="2024-04" db="EMBL/GenBank/DDBJ databases">
        <authorList>
            <person name="Rising A."/>
            <person name="Reimegard J."/>
            <person name="Sonavane S."/>
            <person name="Akerstrom W."/>
            <person name="Nylinder S."/>
            <person name="Hedman E."/>
            <person name="Kallberg Y."/>
        </authorList>
    </citation>
    <scope>NUCLEOTIDE SEQUENCE [LARGE SCALE GENOMIC DNA]</scope>
</reference>
<dbReference type="InterPro" id="IPR006667">
    <property type="entry name" value="SLC41_membr_dom"/>
</dbReference>
<feature type="region of interest" description="Disordered" evidence="9">
    <location>
        <begin position="46"/>
        <end position="86"/>
    </location>
</feature>
<dbReference type="SUPFAM" id="SSF161093">
    <property type="entry name" value="MgtE membrane domain-like"/>
    <property type="match status" value="2"/>
</dbReference>
<dbReference type="FunFam" id="1.10.357.20:FF:000001">
    <property type="entry name" value="Solute carrier family 41 member 2"/>
    <property type="match status" value="1"/>
</dbReference>